<dbReference type="InterPro" id="IPR050481">
    <property type="entry name" value="UDP-glycosyltransf_plant"/>
</dbReference>
<keyword evidence="7" id="KW-1185">Reference proteome</keyword>
<comment type="similarity">
    <text evidence="2 4">Belongs to the UDP-glycosyltransferase family.</text>
</comment>
<dbReference type="SUPFAM" id="SSF53756">
    <property type="entry name" value="UDP-Glycosyltransferase/glycogen phosphorylase"/>
    <property type="match status" value="1"/>
</dbReference>
<dbReference type="Proteomes" id="UP001642487">
    <property type="component" value="Chromosome 7"/>
</dbReference>
<dbReference type="InterPro" id="IPR002213">
    <property type="entry name" value="UDP_glucos_trans"/>
</dbReference>
<dbReference type="CDD" id="cd03784">
    <property type="entry name" value="GT1_Gtf-like"/>
    <property type="match status" value="1"/>
</dbReference>
<dbReference type="InterPro" id="IPR035595">
    <property type="entry name" value="UDP_glycos_trans_CS"/>
</dbReference>
<keyword evidence="3 4" id="KW-0808">Transferase</keyword>
<dbReference type="EMBL" id="OZ021741">
    <property type="protein sequence ID" value="CAK9325316.1"/>
    <property type="molecule type" value="Genomic_DNA"/>
</dbReference>
<keyword evidence="4" id="KW-0328">Glycosyltransferase</keyword>
<dbReference type="Pfam" id="PF00201">
    <property type="entry name" value="UDPGT"/>
    <property type="match status" value="1"/>
</dbReference>
<evidence type="ECO:0000313" key="6">
    <source>
        <dbReference type="EMBL" id="CAK9325316.1"/>
    </source>
</evidence>
<sequence length="467" mass="52289">MPGTGHLARDPRFIITMLIMKLSFDVKANEYIQSLSESLSNNTSIHFIVLPTLQSIPKDGNHFLLKLVPESYKPHVKQALISSLTTTTNHLVGFVLDMFCTTMVDVANEFKVPSYVYYTSSAASLALSLHLEQLYTQNNSSNEVIQQLKDSDVNLSVSSLVNQVPSKVISGIFFINEAAVWLYEQVKRYRSEVKGILFNTFEELESHVISSLSTHSSLQLPPLYSVGPILHLKKNIETMDHVDVFKWLDDQPPSSVVFLCFGSRGSFEKDQVEEIGQALERSGVRFVWSLRRPSPEGPFQTAIDYTNFEDILPLGFLDRTKNIGRVISWAPQVEILAHPATGGFVSHCGWNSTLESLWHGVPMATWPLYAEQQFNAFELVMELGLAVEITIDYQNGYKEEDKQKIVGAKDIEEGIRKLMGKNNNEIKKKVKAKSEECRKSVLEGGSSFISLGKFIDDILTNSLGGGN</sequence>
<evidence type="ECO:0000256" key="5">
    <source>
        <dbReference type="RuleBase" id="RU362057"/>
    </source>
</evidence>
<evidence type="ECO:0000313" key="7">
    <source>
        <dbReference type="Proteomes" id="UP001642487"/>
    </source>
</evidence>
<evidence type="ECO:0000256" key="4">
    <source>
        <dbReference type="RuleBase" id="RU003718"/>
    </source>
</evidence>
<comment type="pathway">
    <text evidence="1">Secondary metabolite biosynthesis; terpenoid biosynthesis.</text>
</comment>
<dbReference type="PROSITE" id="PS00375">
    <property type="entry name" value="UDPGT"/>
    <property type="match status" value="1"/>
</dbReference>
<name>A0ABP0Z0L6_9ROSI</name>
<organism evidence="6 7">
    <name type="scientific">Citrullus colocynthis</name>
    <name type="common">colocynth</name>
    <dbReference type="NCBI Taxonomy" id="252529"/>
    <lineage>
        <taxon>Eukaryota</taxon>
        <taxon>Viridiplantae</taxon>
        <taxon>Streptophyta</taxon>
        <taxon>Embryophyta</taxon>
        <taxon>Tracheophyta</taxon>
        <taxon>Spermatophyta</taxon>
        <taxon>Magnoliopsida</taxon>
        <taxon>eudicotyledons</taxon>
        <taxon>Gunneridae</taxon>
        <taxon>Pentapetalae</taxon>
        <taxon>rosids</taxon>
        <taxon>fabids</taxon>
        <taxon>Cucurbitales</taxon>
        <taxon>Cucurbitaceae</taxon>
        <taxon>Benincaseae</taxon>
        <taxon>Citrullus</taxon>
    </lineage>
</organism>
<accession>A0ABP0Z0L6</accession>
<reference evidence="6 7" key="1">
    <citation type="submission" date="2024-03" db="EMBL/GenBank/DDBJ databases">
        <authorList>
            <person name="Gkanogiannis A."/>
            <person name="Becerra Lopez-Lavalle L."/>
        </authorList>
    </citation>
    <scope>NUCLEOTIDE SEQUENCE [LARGE SCALE GENOMIC DNA]</scope>
</reference>
<dbReference type="EC" id="2.4.1.-" evidence="5"/>
<evidence type="ECO:0000256" key="2">
    <source>
        <dbReference type="ARBA" id="ARBA00009995"/>
    </source>
</evidence>
<protein>
    <recommendedName>
        <fullName evidence="5">Glycosyltransferase</fullName>
        <ecNumber evidence="5">2.4.1.-</ecNumber>
    </recommendedName>
</protein>
<evidence type="ECO:0000256" key="3">
    <source>
        <dbReference type="ARBA" id="ARBA00022679"/>
    </source>
</evidence>
<evidence type="ECO:0000256" key="1">
    <source>
        <dbReference type="ARBA" id="ARBA00004721"/>
    </source>
</evidence>
<proteinExistence type="inferred from homology"/>
<dbReference type="PANTHER" id="PTHR48048:SF45">
    <property type="entry name" value="GLYCOSYLTRANSFERASE"/>
    <property type="match status" value="1"/>
</dbReference>
<dbReference type="Gene3D" id="3.40.50.2000">
    <property type="entry name" value="Glycogen Phosphorylase B"/>
    <property type="match status" value="2"/>
</dbReference>
<gene>
    <name evidence="6" type="ORF">CITCOLO1_LOCUS17576</name>
</gene>
<dbReference type="PANTHER" id="PTHR48048">
    <property type="entry name" value="GLYCOSYLTRANSFERASE"/>
    <property type="match status" value="1"/>
</dbReference>